<accession>A0A7Z2YF15</accession>
<dbReference type="EMBL" id="CP047476">
    <property type="protein sequence ID" value="QIA65043.1"/>
    <property type="molecule type" value="Genomic_DNA"/>
</dbReference>
<keyword evidence="1" id="KW-0812">Transmembrane</keyword>
<keyword evidence="3" id="KW-1185">Reference proteome</keyword>
<reference evidence="2 3" key="1">
    <citation type="submission" date="2020-01" db="EMBL/GenBank/DDBJ databases">
        <title>Whole genome and functional gene identification of agarase of Vibrio HN897.</title>
        <authorList>
            <person name="Liu Y."/>
            <person name="Zhao Z."/>
        </authorList>
    </citation>
    <scope>NUCLEOTIDE SEQUENCE [LARGE SCALE GENOMIC DNA]</scope>
    <source>
        <strain evidence="2 3">HN897</strain>
    </source>
</reference>
<feature type="transmembrane region" description="Helical" evidence="1">
    <location>
        <begin position="62"/>
        <end position="81"/>
    </location>
</feature>
<keyword evidence="1" id="KW-0472">Membrane</keyword>
<name>A0A7Z2YF15_9VIBR</name>
<dbReference type="KEGG" id="vas:GT360_15890"/>
<organism evidence="2 3">
    <name type="scientific">Vibrio astriarenae</name>
    <dbReference type="NCBI Taxonomy" id="1481923"/>
    <lineage>
        <taxon>Bacteria</taxon>
        <taxon>Pseudomonadati</taxon>
        <taxon>Pseudomonadota</taxon>
        <taxon>Gammaproteobacteria</taxon>
        <taxon>Vibrionales</taxon>
        <taxon>Vibrionaceae</taxon>
        <taxon>Vibrio</taxon>
    </lineage>
</organism>
<dbReference type="RefSeq" id="WP_164649942.1">
    <property type="nucleotide sequence ID" value="NZ_CP047476.1"/>
</dbReference>
<gene>
    <name evidence="2" type="ORF">GT360_15890</name>
</gene>
<evidence type="ECO:0000256" key="1">
    <source>
        <dbReference type="SAM" id="Phobius"/>
    </source>
</evidence>
<feature type="transmembrane region" description="Helical" evidence="1">
    <location>
        <begin position="34"/>
        <end position="50"/>
    </location>
</feature>
<evidence type="ECO:0000313" key="3">
    <source>
        <dbReference type="Proteomes" id="UP000464262"/>
    </source>
</evidence>
<proteinExistence type="predicted"/>
<evidence type="ECO:0000313" key="2">
    <source>
        <dbReference type="EMBL" id="QIA65043.1"/>
    </source>
</evidence>
<protein>
    <submittedName>
        <fullName evidence="2">Uncharacterized protein</fullName>
    </submittedName>
</protein>
<sequence>MLTYLALIMVSTLFRAGGMWCIIAADATHEVELVLITTVTSLIALIWFLITPVTDGKPKLPLGLYSFATLMQLWLALEVVLHKQNDWYQLLIAASVIYAYSFYRFYRVTYYQRNDDHLSCPPSSLILANLLMVVTATLTV</sequence>
<feature type="transmembrane region" description="Helical" evidence="1">
    <location>
        <begin position="87"/>
        <end position="106"/>
    </location>
</feature>
<keyword evidence="1" id="KW-1133">Transmembrane helix</keyword>
<dbReference type="AlphaFoldDB" id="A0A7Z2YF15"/>
<dbReference type="Proteomes" id="UP000464262">
    <property type="component" value="Chromosome 2"/>
</dbReference>